<comment type="catalytic activity">
    <reaction evidence="1">
        <text>inosine + phosphate = alpha-D-ribose 1-phosphate + hypoxanthine</text>
        <dbReference type="Rhea" id="RHEA:27646"/>
        <dbReference type="ChEBI" id="CHEBI:17368"/>
        <dbReference type="ChEBI" id="CHEBI:17596"/>
        <dbReference type="ChEBI" id="CHEBI:43474"/>
        <dbReference type="ChEBI" id="CHEBI:57720"/>
        <dbReference type="EC" id="2.4.2.1"/>
    </reaction>
    <physiologicalReaction direction="left-to-right" evidence="1">
        <dbReference type="Rhea" id="RHEA:27647"/>
    </physiologicalReaction>
</comment>
<reference evidence="14" key="1">
    <citation type="journal article" date="2019" name="Int. J. Syst. Evol. Microbiol.">
        <title>The Global Catalogue of Microorganisms (GCM) 10K type strain sequencing project: providing services to taxonomists for standard genome sequencing and annotation.</title>
        <authorList>
            <consortium name="The Broad Institute Genomics Platform"/>
            <consortium name="The Broad Institute Genome Sequencing Center for Infectious Disease"/>
            <person name="Wu L."/>
            <person name="Ma J."/>
        </authorList>
    </citation>
    <scope>NUCLEOTIDE SEQUENCE [LARGE SCALE GENOMIC DNA]</scope>
    <source>
        <strain evidence="14">JCM 17808</strain>
    </source>
</reference>
<evidence type="ECO:0000313" key="13">
    <source>
        <dbReference type="EMBL" id="GAA4389828.1"/>
    </source>
</evidence>
<evidence type="ECO:0000256" key="6">
    <source>
        <dbReference type="ARBA" id="ARBA00022801"/>
    </source>
</evidence>
<evidence type="ECO:0000313" key="14">
    <source>
        <dbReference type="Proteomes" id="UP001500642"/>
    </source>
</evidence>
<keyword evidence="5" id="KW-0479">Metal-binding</keyword>
<keyword evidence="7" id="KW-0862">Zinc</keyword>
<evidence type="ECO:0000256" key="8">
    <source>
        <dbReference type="ARBA" id="ARBA00023008"/>
    </source>
</evidence>
<dbReference type="NCBIfam" id="TIGR00726">
    <property type="entry name" value="peptidoglycan editing factor PgeF"/>
    <property type="match status" value="1"/>
</dbReference>
<dbReference type="Proteomes" id="UP001500642">
    <property type="component" value="Unassembled WGS sequence"/>
</dbReference>
<evidence type="ECO:0000256" key="10">
    <source>
        <dbReference type="ARBA" id="ARBA00048968"/>
    </source>
</evidence>
<dbReference type="SUPFAM" id="SSF64438">
    <property type="entry name" value="CNF1/YfiH-like putative cysteine hydrolases"/>
    <property type="match status" value="1"/>
</dbReference>
<sequence>MLQSRFVLAGDRFTAHAAFTDRRGGYSAAPFDSFNLARPVGDTEEHVAANRSMLATVLQLQADRLSFVSQVHGTAVHRLDLPDPSASVPTAPVIADAQITTSADLGLVVQVADCTPVLLADVDAGVIAAVHAGRKGMADGVVPATLEAMGAAGAERITAVIGPSICPRCYEVPAELRAEVAAAEPVTASVSAHGTPALDVAAGVAEQLRRAGAAIHQWVPICTAEDPALYSYRREGVTGRFAGVVWLQAH</sequence>
<evidence type="ECO:0000256" key="11">
    <source>
        <dbReference type="ARBA" id="ARBA00049893"/>
    </source>
</evidence>
<evidence type="ECO:0000256" key="4">
    <source>
        <dbReference type="ARBA" id="ARBA00022679"/>
    </source>
</evidence>
<comment type="catalytic activity">
    <reaction evidence="10">
        <text>adenosine + phosphate = alpha-D-ribose 1-phosphate + adenine</text>
        <dbReference type="Rhea" id="RHEA:27642"/>
        <dbReference type="ChEBI" id="CHEBI:16335"/>
        <dbReference type="ChEBI" id="CHEBI:16708"/>
        <dbReference type="ChEBI" id="CHEBI:43474"/>
        <dbReference type="ChEBI" id="CHEBI:57720"/>
        <dbReference type="EC" id="2.4.2.1"/>
    </reaction>
    <physiologicalReaction direction="left-to-right" evidence="10">
        <dbReference type="Rhea" id="RHEA:27643"/>
    </physiologicalReaction>
</comment>
<comment type="function">
    <text evidence="2">Purine nucleoside enzyme that catalyzes the phosphorolysis of adenosine and inosine nucleosides, yielding D-ribose 1-phosphate and the respective free bases, adenine and hypoxanthine. Also catalyzes the phosphorolysis of S-methyl-5'-thioadenosine into adenine and S-methyl-5-thio-alpha-D-ribose 1-phosphate. Also has adenosine deaminase activity.</text>
</comment>
<accession>A0ABP8JF70</accession>
<evidence type="ECO:0000256" key="3">
    <source>
        <dbReference type="ARBA" id="ARBA00007353"/>
    </source>
</evidence>
<protein>
    <recommendedName>
        <fullName evidence="12">Purine nucleoside phosphorylase</fullName>
    </recommendedName>
</protein>
<comment type="catalytic activity">
    <reaction evidence="9">
        <text>adenosine + H2O + H(+) = inosine + NH4(+)</text>
        <dbReference type="Rhea" id="RHEA:24408"/>
        <dbReference type="ChEBI" id="CHEBI:15377"/>
        <dbReference type="ChEBI" id="CHEBI:15378"/>
        <dbReference type="ChEBI" id="CHEBI:16335"/>
        <dbReference type="ChEBI" id="CHEBI:17596"/>
        <dbReference type="ChEBI" id="CHEBI:28938"/>
        <dbReference type="EC" id="3.5.4.4"/>
    </reaction>
    <physiologicalReaction direction="left-to-right" evidence="9">
        <dbReference type="Rhea" id="RHEA:24409"/>
    </physiologicalReaction>
</comment>
<evidence type="ECO:0000256" key="2">
    <source>
        <dbReference type="ARBA" id="ARBA00003215"/>
    </source>
</evidence>
<dbReference type="CDD" id="cd16833">
    <property type="entry name" value="YfiH"/>
    <property type="match status" value="1"/>
</dbReference>
<evidence type="ECO:0000256" key="5">
    <source>
        <dbReference type="ARBA" id="ARBA00022723"/>
    </source>
</evidence>
<evidence type="ECO:0000256" key="7">
    <source>
        <dbReference type="ARBA" id="ARBA00022833"/>
    </source>
</evidence>
<dbReference type="InterPro" id="IPR011324">
    <property type="entry name" value="Cytotoxic_necrot_fac-like_cat"/>
</dbReference>
<dbReference type="InterPro" id="IPR003730">
    <property type="entry name" value="Cu_polyphenol_OxRdtase"/>
</dbReference>
<keyword evidence="14" id="KW-1185">Reference proteome</keyword>
<dbReference type="PANTHER" id="PTHR30616:SF2">
    <property type="entry name" value="PURINE NUCLEOSIDE PHOSPHORYLASE LACC1"/>
    <property type="match status" value="1"/>
</dbReference>
<gene>
    <name evidence="13" type="primary">pgeF</name>
    <name evidence="13" type="ORF">GCM10023167_15850</name>
</gene>
<dbReference type="PANTHER" id="PTHR30616">
    <property type="entry name" value="UNCHARACTERIZED PROTEIN YFIH"/>
    <property type="match status" value="1"/>
</dbReference>
<comment type="catalytic activity">
    <reaction evidence="11">
        <text>S-methyl-5'-thioadenosine + phosphate = 5-(methylsulfanyl)-alpha-D-ribose 1-phosphate + adenine</text>
        <dbReference type="Rhea" id="RHEA:11852"/>
        <dbReference type="ChEBI" id="CHEBI:16708"/>
        <dbReference type="ChEBI" id="CHEBI:17509"/>
        <dbReference type="ChEBI" id="CHEBI:43474"/>
        <dbReference type="ChEBI" id="CHEBI:58533"/>
        <dbReference type="EC" id="2.4.2.28"/>
    </reaction>
    <physiologicalReaction direction="left-to-right" evidence="11">
        <dbReference type="Rhea" id="RHEA:11853"/>
    </physiologicalReaction>
</comment>
<dbReference type="InterPro" id="IPR038371">
    <property type="entry name" value="Cu_polyphenol_OxRdtase_sf"/>
</dbReference>
<proteinExistence type="inferred from homology"/>
<evidence type="ECO:0000256" key="1">
    <source>
        <dbReference type="ARBA" id="ARBA00000553"/>
    </source>
</evidence>
<keyword evidence="8" id="KW-0186">Copper</keyword>
<keyword evidence="4" id="KW-0808">Transferase</keyword>
<organism evidence="13 14">
    <name type="scientific">Brevibacterium pityocampae</name>
    <dbReference type="NCBI Taxonomy" id="506594"/>
    <lineage>
        <taxon>Bacteria</taxon>
        <taxon>Bacillati</taxon>
        <taxon>Actinomycetota</taxon>
        <taxon>Actinomycetes</taxon>
        <taxon>Micrococcales</taxon>
        <taxon>Brevibacteriaceae</taxon>
        <taxon>Brevibacterium</taxon>
    </lineage>
</organism>
<dbReference type="EMBL" id="BAABGL010000008">
    <property type="protein sequence ID" value="GAA4389828.1"/>
    <property type="molecule type" value="Genomic_DNA"/>
</dbReference>
<name>A0ABP8JF70_9MICO</name>
<dbReference type="Pfam" id="PF02578">
    <property type="entry name" value="Cu-oxidase_4"/>
    <property type="match status" value="1"/>
</dbReference>
<evidence type="ECO:0000256" key="12">
    <source>
        <dbReference type="RuleBase" id="RU361274"/>
    </source>
</evidence>
<keyword evidence="6" id="KW-0378">Hydrolase</keyword>
<evidence type="ECO:0000256" key="9">
    <source>
        <dbReference type="ARBA" id="ARBA00047989"/>
    </source>
</evidence>
<comment type="similarity">
    <text evidence="3 12">Belongs to the purine nucleoside phosphorylase YfiH/LACC1 family.</text>
</comment>
<dbReference type="RefSeq" id="WP_345031238.1">
    <property type="nucleotide sequence ID" value="NZ_BAABGL010000008.1"/>
</dbReference>
<comment type="caution">
    <text evidence="13">The sequence shown here is derived from an EMBL/GenBank/DDBJ whole genome shotgun (WGS) entry which is preliminary data.</text>
</comment>
<dbReference type="Gene3D" id="3.60.140.10">
    <property type="entry name" value="CNF1/YfiH-like putative cysteine hydrolases"/>
    <property type="match status" value="1"/>
</dbReference>